<dbReference type="VEuPathDB" id="FungiDB:TRICI_001357"/>
<feature type="transmembrane region" description="Helical" evidence="2">
    <location>
        <begin position="148"/>
        <end position="169"/>
    </location>
</feature>
<dbReference type="PRINTS" id="PR00250">
    <property type="entry name" value="GPCRSTE2"/>
</dbReference>
<sequence>MGDLTNQTFVLNTTQGLVGYQLKELDYLRTHYVQDGIIFGVKIGACSLMFIVCFLFTKNWRQPVFILNQVSLFFLWMETVFYITFELGDFYSTSTILTLSANGVGGFDKGISNASSVFQLFLIWSIEGSLFFQCWTMYRDAFSFVGQCVPWVMLGIAVIPNVVFWFIYVVVNCVGLTDPYNSLVLDHPWIYTVPRILFTFSVVIFSLFSVVKLFITLRRRRNMGLRQFGPFQIIFIMSIQCMIVPAIITMVDVFLPSSPQTLTTLTSMFVTILLPLSSVWAKFKSTEQSSPINMKLASTGSPYKPSTFNSTLHTEPKTPTNSQKSRKDSESTFHDMIMSMDHHLNKDVEKYPFK</sequence>
<evidence type="ECO:0000313" key="3">
    <source>
        <dbReference type="EMBL" id="KAA8916494.1"/>
    </source>
</evidence>
<evidence type="ECO:0000256" key="1">
    <source>
        <dbReference type="SAM" id="MobiDB-lite"/>
    </source>
</evidence>
<keyword evidence="2" id="KW-0472">Membrane</keyword>
<keyword evidence="2" id="KW-1133">Transmembrane helix</keyword>
<name>A0A642VCN1_9ASCO</name>
<feature type="transmembrane region" description="Helical" evidence="2">
    <location>
        <begin position="64"/>
        <end position="85"/>
    </location>
</feature>
<dbReference type="PANTHER" id="PTHR28009:SF1">
    <property type="entry name" value="PHEROMONE ALPHA FACTOR RECEPTOR"/>
    <property type="match status" value="1"/>
</dbReference>
<dbReference type="Proteomes" id="UP000761534">
    <property type="component" value="Unassembled WGS sequence"/>
</dbReference>
<dbReference type="GO" id="GO:0004932">
    <property type="term" value="F:mating-type factor pheromone receptor activity"/>
    <property type="evidence" value="ECO:0007669"/>
    <property type="project" value="InterPro"/>
</dbReference>
<feature type="transmembrane region" description="Helical" evidence="2">
    <location>
        <begin position="37"/>
        <end position="57"/>
    </location>
</feature>
<gene>
    <name evidence="3" type="ORF">TRICI_001357</name>
</gene>
<dbReference type="PANTHER" id="PTHR28009">
    <property type="entry name" value="PHEROMONE ALPHA FACTOR RECEPTOR"/>
    <property type="match status" value="1"/>
</dbReference>
<dbReference type="EMBL" id="SWFS01000097">
    <property type="protein sequence ID" value="KAA8916494.1"/>
    <property type="molecule type" value="Genomic_DNA"/>
</dbReference>
<feature type="compositionally biased region" description="Polar residues" evidence="1">
    <location>
        <begin position="307"/>
        <end position="323"/>
    </location>
</feature>
<keyword evidence="2" id="KW-0812">Transmembrane</keyword>
<dbReference type="GO" id="GO:0000750">
    <property type="term" value="P:pheromone-dependent signal transduction involved in conjugation with cellular fusion"/>
    <property type="evidence" value="ECO:0007669"/>
    <property type="project" value="TreeGrafter"/>
</dbReference>
<reference evidence="3" key="1">
    <citation type="journal article" date="2019" name="G3 (Bethesda)">
        <title>Genome Assemblies of Two Rare Opportunistic Yeast Pathogens: Diutina rugosa (syn. Candida rugosa) and Trichomonascus ciferrii (syn. Candida ciferrii).</title>
        <authorList>
            <person name="Mixao V."/>
            <person name="Saus E."/>
            <person name="Hansen A.P."/>
            <person name="Lass-Florl C."/>
            <person name="Gabaldon T."/>
        </authorList>
    </citation>
    <scope>NUCLEOTIDE SEQUENCE</scope>
    <source>
        <strain evidence="3">CBS 4856</strain>
    </source>
</reference>
<organism evidence="3 4">
    <name type="scientific">Trichomonascus ciferrii</name>
    <dbReference type="NCBI Taxonomy" id="44093"/>
    <lineage>
        <taxon>Eukaryota</taxon>
        <taxon>Fungi</taxon>
        <taxon>Dikarya</taxon>
        <taxon>Ascomycota</taxon>
        <taxon>Saccharomycotina</taxon>
        <taxon>Dipodascomycetes</taxon>
        <taxon>Dipodascales</taxon>
        <taxon>Trichomonascaceae</taxon>
        <taxon>Trichomonascus</taxon>
        <taxon>Trichomonascus ciferrii complex</taxon>
    </lineage>
</organism>
<dbReference type="InterPro" id="IPR000366">
    <property type="entry name" value="GPCR_STE2"/>
</dbReference>
<evidence type="ECO:0000256" key="2">
    <source>
        <dbReference type="SAM" id="Phobius"/>
    </source>
</evidence>
<comment type="caution">
    <text evidence="3">The sequence shown here is derived from an EMBL/GenBank/DDBJ whole genome shotgun (WGS) entry which is preliminary data.</text>
</comment>
<feature type="transmembrane region" description="Helical" evidence="2">
    <location>
        <begin position="231"/>
        <end position="255"/>
    </location>
</feature>
<dbReference type="Gene3D" id="1.10.287.920">
    <property type="entry name" value="Pheromone alpha factor receptor"/>
    <property type="match status" value="1"/>
</dbReference>
<keyword evidence="4" id="KW-1185">Reference proteome</keyword>
<feature type="region of interest" description="Disordered" evidence="1">
    <location>
        <begin position="307"/>
        <end position="330"/>
    </location>
</feature>
<accession>A0A642VCN1</accession>
<protein>
    <submittedName>
        <fullName evidence="3">Uncharacterized protein</fullName>
    </submittedName>
</protein>
<evidence type="ECO:0000313" key="4">
    <source>
        <dbReference type="Proteomes" id="UP000761534"/>
    </source>
</evidence>
<dbReference type="GO" id="GO:0038038">
    <property type="term" value="C:G protein-coupled receptor homodimeric complex"/>
    <property type="evidence" value="ECO:0007669"/>
    <property type="project" value="TreeGrafter"/>
</dbReference>
<feature type="transmembrane region" description="Helical" evidence="2">
    <location>
        <begin position="261"/>
        <end position="281"/>
    </location>
</feature>
<dbReference type="OrthoDB" id="5402633at2759"/>
<feature type="transmembrane region" description="Helical" evidence="2">
    <location>
        <begin position="117"/>
        <end position="136"/>
    </location>
</feature>
<feature type="transmembrane region" description="Helical" evidence="2">
    <location>
        <begin position="189"/>
        <end position="211"/>
    </location>
</feature>
<proteinExistence type="predicted"/>
<dbReference type="Pfam" id="PF02116">
    <property type="entry name" value="STE2"/>
    <property type="match status" value="1"/>
</dbReference>
<dbReference type="AlphaFoldDB" id="A0A642VCN1"/>
<dbReference type="CDD" id="cd14939">
    <property type="entry name" value="7tmD_STE2"/>
    <property type="match status" value="1"/>
</dbReference>
<dbReference type="InterPro" id="IPR027458">
    <property type="entry name" value="STE2_TM1-TM2_sf"/>
</dbReference>